<organism evidence="2">
    <name type="scientific">Caenorhabditis remanei</name>
    <name type="common">Caenorhabditis vulgaris</name>
    <dbReference type="NCBI Taxonomy" id="31234"/>
    <lineage>
        <taxon>Eukaryota</taxon>
        <taxon>Metazoa</taxon>
        <taxon>Ecdysozoa</taxon>
        <taxon>Nematoda</taxon>
        <taxon>Chromadorea</taxon>
        <taxon>Rhabditida</taxon>
        <taxon>Rhabditina</taxon>
        <taxon>Rhabditomorpha</taxon>
        <taxon>Rhabditoidea</taxon>
        <taxon>Rhabditidae</taxon>
        <taxon>Peloderinae</taxon>
        <taxon>Caenorhabditis</taxon>
    </lineage>
</organism>
<dbReference type="EMBL" id="DS268413">
    <property type="protein sequence ID" value="EFP07453.1"/>
    <property type="molecule type" value="Genomic_DNA"/>
</dbReference>
<dbReference type="PROSITE" id="PS50181">
    <property type="entry name" value="FBOX"/>
    <property type="match status" value="1"/>
</dbReference>
<evidence type="ECO:0000313" key="1">
    <source>
        <dbReference type="EMBL" id="EFP07453.1"/>
    </source>
</evidence>
<dbReference type="InterPro" id="IPR001810">
    <property type="entry name" value="F-box_dom"/>
</dbReference>
<evidence type="ECO:0000313" key="2">
    <source>
        <dbReference type="Proteomes" id="UP000008281"/>
    </source>
</evidence>
<accession>E3LQH6</accession>
<name>E3LQH6_CAERE</name>
<protein>
    <submittedName>
        <fullName evidence="1">Uncharacterized protein</fullName>
    </submittedName>
</protein>
<gene>
    <name evidence="1" type="ORF">CRE_26156</name>
</gene>
<dbReference type="PANTHER" id="PTHR21503">
    <property type="entry name" value="F-BOX-CONTAINING HYPOTHETICAL PROTEIN C.ELEGANS"/>
    <property type="match status" value="1"/>
</dbReference>
<dbReference type="HOGENOM" id="CLU_108180_0_0_1"/>
<reference evidence="1" key="1">
    <citation type="submission" date="2007-07" db="EMBL/GenBank/DDBJ databases">
        <title>PCAP assembly of the Caenorhabditis remanei genome.</title>
        <authorList>
            <consortium name="The Caenorhabditis remanei Sequencing Consortium"/>
            <person name="Wilson R.K."/>
        </authorList>
    </citation>
    <scope>NUCLEOTIDE SEQUENCE [LARGE SCALE GENOMIC DNA]</scope>
    <source>
        <strain evidence="1">PB4641</strain>
    </source>
</reference>
<dbReference type="AlphaFoldDB" id="E3LQH6"/>
<keyword evidence="2" id="KW-1185">Reference proteome</keyword>
<dbReference type="PANTHER" id="PTHR21503:SF8">
    <property type="entry name" value="F-BOX ASSOCIATED DOMAIN-CONTAINING PROTEIN-RELATED"/>
    <property type="match status" value="1"/>
</dbReference>
<dbReference type="Pfam" id="PF00646">
    <property type="entry name" value="F-box"/>
    <property type="match status" value="1"/>
</dbReference>
<dbReference type="Proteomes" id="UP000008281">
    <property type="component" value="Unassembled WGS sequence"/>
</dbReference>
<proteinExistence type="predicted"/>
<sequence length="223" mass="26737">MGESMWRLFPRAFLLTVMIMKLLKLPLVVLREVFSCMNYKEVFQFSFCSKQSFYRIKSLQLVRFRNIKFVQFMFTQEQIDVTIMPKNGDPRLRFEHILSVKPEDTEWKTFVQTEMAGNKMKFRRQTADDKLVAVYGCKSQMKSIRSAIYAHVCNLFGNDVEYRMRHDLFHEDQSKPIHKNIKVSRIWVQNRTVRDLDDHFSSLPKQKFINICMRNMKGRLKEN</sequence>